<evidence type="ECO:0000313" key="5">
    <source>
        <dbReference type="EMBL" id="GAA1236956.1"/>
    </source>
</evidence>
<comment type="caution">
    <text evidence="5">The sequence shown here is derived from an EMBL/GenBank/DDBJ whole genome shotgun (WGS) entry which is preliminary data.</text>
</comment>
<evidence type="ECO:0000313" key="6">
    <source>
        <dbReference type="Proteomes" id="UP001500653"/>
    </source>
</evidence>
<dbReference type="InterPro" id="IPR036390">
    <property type="entry name" value="WH_DNA-bd_sf"/>
</dbReference>
<evidence type="ECO:0000256" key="3">
    <source>
        <dbReference type="ARBA" id="ARBA00023163"/>
    </source>
</evidence>
<dbReference type="PANTHER" id="PTHR33204">
    <property type="entry name" value="TRANSCRIPTIONAL REGULATOR, MARR FAMILY"/>
    <property type="match status" value="1"/>
</dbReference>
<dbReference type="PROSITE" id="PS51118">
    <property type="entry name" value="HTH_HXLR"/>
    <property type="match status" value="1"/>
</dbReference>
<dbReference type="SUPFAM" id="SSF46785">
    <property type="entry name" value="Winged helix' DNA-binding domain"/>
    <property type="match status" value="1"/>
</dbReference>
<name>A0ABN1W9Y8_9PSEU</name>
<keyword evidence="1" id="KW-0805">Transcription regulation</keyword>
<keyword evidence="6" id="KW-1185">Reference proteome</keyword>
<dbReference type="EMBL" id="BAAALN010000005">
    <property type="protein sequence ID" value="GAA1236956.1"/>
    <property type="molecule type" value="Genomic_DNA"/>
</dbReference>
<dbReference type="Gene3D" id="1.10.10.10">
    <property type="entry name" value="Winged helix-like DNA-binding domain superfamily/Winged helix DNA-binding domain"/>
    <property type="match status" value="1"/>
</dbReference>
<evidence type="ECO:0000256" key="1">
    <source>
        <dbReference type="ARBA" id="ARBA00023015"/>
    </source>
</evidence>
<reference evidence="5 6" key="1">
    <citation type="journal article" date="2019" name="Int. J. Syst. Evol. Microbiol.">
        <title>The Global Catalogue of Microorganisms (GCM) 10K type strain sequencing project: providing services to taxonomists for standard genome sequencing and annotation.</title>
        <authorList>
            <consortium name="The Broad Institute Genomics Platform"/>
            <consortium name="The Broad Institute Genome Sequencing Center for Infectious Disease"/>
            <person name="Wu L."/>
            <person name="Ma J."/>
        </authorList>
    </citation>
    <scope>NUCLEOTIDE SEQUENCE [LARGE SCALE GENOMIC DNA]</scope>
    <source>
        <strain evidence="5 6">JCM 13023</strain>
    </source>
</reference>
<dbReference type="InterPro" id="IPR002577">
    <property type="entry name" value="HTH_HxlR"/>
</dbReference>
<organism evidence="5 6">
    <name type="scientific">Prauserella halophila</name>
    <dbReference type="NCBI Taxonomy" id="185641"/>
    <lineage>
        <taxon>Bacteria</taxon>
        <taxon>Bacillati</taxon>
        <taxon>Actinomycetota</taxon>
        <taxon>Actinomycetes</taxon>
        <taxon>Pseudonocardiales</taxon>
        <taxon>Pseudonocardiaceae</taxon>
        <taxon>Prauserella</taxon>
    </lineage>
</organism>
<gene>
    <name evidence="5" type="ORF">GCM10009676_21600</name>
</gene>
<keyword evidence="2" id="KW-0238">DNA-binding</keyword>
<dbReference type="PANTHER" id="PTHR33204:SF18">
    <property type="entry name" value="TRANSCRIPTIONAL REGULATORY PROTEIN"/>
    <property type="match status" value="1"/>
</dbReference>
<dbReference type="Pfam" id="PF01638">
    <property type="entry name" value="HxlR"/>
    <property type="match status" value="1"/>
</dbReference>
<accession>A0ABN1W9Y8</accession>
<protein>
    <recommendedName>
        <fullName evidence="4">HTH hxlR-type domain-containing protein</fullName>
    </recommendedName>
</protein>
<feature type="domain" description="HTH hxlR-type" evidence="4">
    <location>
        <begin position="1"/>
        <end position="61"/>
    </location>
</feature>
<dbReference type="InterPro" id="IPR036388">
    <property type="entry name" value="WH-like_DNA-bd_sf"/>
</dbReference>
<evidence type="ECO:0000259" key="4">
    <source>
        <dbReference type="PROSITE" id="PS51118"/>
    </source>
</evidence>
<proteinExistence type="predicted"/>
<sequence length="61" mass="6882">MDCTNPKTLTNTLKLLEEEGLVHREVVAGRPPGVRYDLTASGRVLTERIYPLWKWASDRAG</sequence>
<dbReference type="Proteomes" id="UP001500653">
    <property type="component" value="Unassembled WGS sequence"/>
</dbReference>
<evidence type="ECO:0000256" key="2">
    <source>
        <dbReference type="ARBA" id="ARBA00023125"/>
    </source>
</evidence>
<keyword evidence="3" id="KW-0804">Transcription</keyword>